<dbReference type="InParanoid" id="A0A090M1L2"/>
<keyword evidence="2" id="KW-0812">Transmembrane</keyword>
<proteinExistence type="predicted"/>
<evidence type="ECO:0000313" key="4">
    <source>
        <dbReference type="Proteomes" id="UP000009170"/>
    </source>
</evidence>
<name>A0A090M1L2_OSTTA</name>
<comment type="caution">
    <text evidence="3">The sequence shown here is derived from an EMBL/GenBank/DDBJ whole genome shotgun (WGS) entry which is preliminary data.</text>
</comment>
<keyword evidence="4" id="KW-1185">Reference proteome</keyword>
<feature type="compositionally biased region" description="Basic residues" evidence="1">
    <location>
        <begin position="1"/>
        <end position="14"/>
    </location>
</feature>
<feature type="region of interest" description="Disordered" evidence="1">
    <location>
        <begin position="1"/>
        <end position="39"/>
    </location>
</feature>
<dbReference type="RefSeq" id="XP_003079538.2">
    <property type="nucleotide sequence ID" value="XM_003079490.2"/>
</dbReference>
<dbReference type="AlphaFoldDB" id="A0A090M1L2"/>
<reference evidence="3 4" key="2">
    <citation type="journal article" date="2014" name="BMC Genomics">
        <title>An improved genome of the model marine alga Ostreococcus tauri unfolds by assessing Illumina de novo assemblies.</title>
        <authorList>
            <person name="Blanc-Mathieu R."/>
            <person name="Verhelst B."/>
            <person name="Derelle E."/>
            <person name="Rombauts S."/>
            <person name="Bouget F.Y."/>
            <person name="Carre I."/>
            <person name="Chateau A."/>
            <person name="Eyre-Walker A."/>
            <person name="Grimsley N."/>
            <person name="Moreau H."/>
            <person name="Piegu B."/>
            <person name="Rivals E."/>
            <person name="Schackwitz W."/>
            <person name="Van de Peer Y."/>
            <person name="Piganeau G."/>
        </authorList>
    </citation>
    <scope>NUCLEOTIDE SEQUENCE [LARGE SCALE GENOMIC DNA]</scope>
    <source>
        <strain evidence="4">OTTH 0595 / CCAP 157/2 / RCC745</strain>
    </source>
</reference>
<gene>
    <name evidence="3" type="ORF">OT_ostta05g04300</name>
</gene>
<feature type="transmembrane region" description="Helical" evidence="2">
    <location>
        <begin position="198"/>
        <end position="216"/>
    </location>
</feature>
<evidence type="ECO:0000256" key="1">
    <source>
        <dbReference type="SAM" id="MobiDB-lite"/>
    </source>
</evidence>
<protein>
    <submittedName>
        <fullName evidence="3">Unnamed product</fullName>
    </submittedName>
</protein>
<accession>A0A090M1L2</accession>
<feature type="transmembrane region" description="Helical" evidence="2">
    <location>
        <begin position="162"/>
        <end position="182"/>
    </location>
</feature>
<keyword evidence="2" id="KW-0472">Membrane</keyword>
<reference evidence="4" key="1">
    <citation type="journal article" date="2006" name="Proc. Natl. Acad. Sci. U.S.A.">
        <title>Genome analysis of the smallest free-living eukaryote Ostreococcus tauri unveils many unique features.</title>
        <authorList>
            <person name="Derelle E."/>
            <person name="Ferraz C."/>
            <person name="Rombauts S."/>
            <person name="Rouze P."/>
            <person name="Worden A.Z."/>
            <person name="Robbens S."/>
            <person name="Partensky F."/>
            <person name="Degroeve S."/>
            <person name="Echeynie S."/>
            <person name="Cooke R."/>
            <person name="Saeys Y."/>
            <person name="Wuyts J."/>
            <person name="Jabbari K."/>
            <person name="Bowler C."/>
            <person name="Panaud O."/>
            <person name="Piegu B."/>
            <person name="Ball S.G."/>
            <person name="Ral J.-P."/>
            <person name="Bouget F.-Y."/>
            <person name="Piganeau G."/>
            <person name="De Baets B."/>
            <person name="Picard A."/>
            <person name="Delseny M."/>
            <person name="Demaille J."/>
            <person name="Van de Peer Y."/>
            <person name="Moreau H."/>
        </authorList>
    </citation>
    <scope>NUCLEOTIDE SEQUENCE [LARGE SCALE GENOMIC DNA]</scope>
    <source>
        <strain evidence="4">OTTH 0595 / CCAP 157/2 / RCC745</strain>
    </source>
</reference>
<evidence type="ECO:0000313" key="3">
    <source>
        <dbReference type="EMBL" id="CEF98125.1"/>
    </source>
</evidence>
<dbReference type="Proteomes" id="UP000009170">
    <property type="component" value="Unassembled WGS sequence"/>
</dbReference>
<evidence type="ECO:0000256" key="2">
    <source>
        <dbReference type="SAM" id="Phobius"/>
    </source>
</evidence>
<dbReference type="OrthoDB" id="496341at2759"/>
<dbReference type="GeneID" id="9834525"/>
<keyword evidence="2" id="KW-1133">Transmembrane helix</keyword>
<dbReference type="KEGG" id="ota:OT_ostta05g04300"/>
<feature type="compositionally biased region" description="Low complexity" evidence="1">
    <location>
        <begin position="15"/>
        <end position="27"/>
    </location>
</feature>
<feature type="transmembrane region" description="Helical" evidence="2">
    <location>
        <begin position="105"/>
        <end position="125"/>
    </location>
</feature>
<organism evidence="3 4">
    <name type="scientific">Ostreococcus tauri</name>
    <name type="common">Marine green alga</name>
    <dbReference type="NCBI Taxonomy" id="70448"/>
    <lineage>
        <taxon>Eukaryota</taxon>
        <taxon>Viridiplantae</taxon>
        <taxon>Chlorophyta</taxon>
        <taxon>Mamiellophyceae</taxon>
        <taxon>Mamiellales</taxon>
        <taxon>Bathycoccaceae</taxon>
        <taxon>Ostreococcus</taxon>
    </lineage>
</organism>
<dbReference type="EMBL" id="CAID01000005">
    <property type="protein sequence ID" value="CEF98125.1"/>
    <property type="molecule type" value="Genomic_DNA"/>
</dbReference>
<sequence length="283" mass="31806">MATPRARRPPRPRARAPASATATEATASMGLERDGATHARRSSSVDFKELLDTASHYATHFGRHDAYAGGEQGRPLMRGWVHFACLVSALTGRVLGYHARVPEEAVLFIQCTLLTYALSVCLHMVPWKTRLGYDVALALDFIGISWGFTSHTILWTKGIHSFSQWGAVITFGLMVAMQVAAFTQKSKRVLMFMRRRRMTLILLNIVFLGVVEWRAIQDFKTMLLIQVLSKIVSPLYFVMCARFDANHKPFLAIPGVWGPHENWHVMILVVHLLQLRALVAQNP</sequence>